<feature type="transmembrane region" description="Helical" evidence="12">
    <location>
        <begin position="64"/>
        <end position="92"/>
    </location>
</feature>
<comment type="function">
    <text evidence="12">Plays a role in the flagellum-specific transport system.</text>
</comment>
<evidence type="ECO:0000313" key="13">
    <source>
        <dbReference type="EMBL" id="EZP80163.1"/>
    </source>
</evidence>
<dbReference type="PRINTS" id="PR00951">
    <property type="entry name" value="FLGBIOSNFLIP"/>
</dbReference>
<dbReference type="PROSITE" id="PS01060">
    <property type="entry name" value="FLIP_1"/>
    <property type="match status" value="1"/>
</dbReference>
<evidence type="ECO:0000256" key="4">
    <source>
        <dbReference type="ARBA" id="ARBA00022475"/>
    </source>
</evidence>
<dbReference type="GO" id="GO:0005886">
    <property type="term" value="C:plasma membrane"/>
    <property type="evidence" value="ECO:0007669"/>
    <property type="project" value="UniProtKB-SubCell"/>
</dbReference>
<evidence type="ECO:0000256" key="7">
    <source>
        <dbReference type="ARBA" id="ARBA00022927"/>
    </source>
</evidence>
<sequence length="261" mass="27507">MSAPATPAGFPGETVLRRILAVLAVLVVLVLPVAAMAQSAGAAGAASALTGGGTMSGRVLQLVMVLTVLSLAPGILMTITSFTRIVVALSLLRSGMGVQGVPPNPIVISLALFLSFFVMAPTFDAAWKQGMEPYNAGQINETEALSRASKPFHAFMLKQVRDDDVKLFVSLSGKVPKSRAELPMTTLMPAFMISELRRAFEIGFLLLLPFLVIDLAVAAVLMAMGMMMLPPATVSLPMKIIFFVLVDGWALVAGSLVKSFG</sequence>
<dbReference type="InterPro" id="IPR005837">
    <property type="entry name" value="FliP"/>
</dbReference>
<evidence type="ECO:0000256" key="6">
    <source>
        <dbReference type="ARBA" id="ARBA00022795"/>
    </source>
</evidence>
<comment type="similarity">
    <text evidence="1 12">Belongs to the FliP/MopC/SpaP family.</text>
</comment>
<evidence type="ECO:0000256" key="8">
    <source>
        <dbReference type="ARBA" id="ARBA00022989"/>
    </source>
</evidence>
<dbReference type="Proteomes" id="UP000024329">
    <property type="component" value="Unassembled WGS sequence"/>
</dbReference>
<keyword evidence="5 12" id="KW-0812">Transmembrane</keyword>
<evidence type="ECO:0000256" key="3">
    <source>
        <dbReference type="ARBA" id="ARBA00022448"/>
    </source>
</evidence>
<evidence type="ECO:0000256" key="9">
    <source>
        <dbReference type="ARBA" id="ARBA00023136"/>
    </source>
</evidence>
<dbReference type="PANTHER" id="PTHR30587:SF0">
    <property type="entry name" value="FLAGELLAR BIOSYNTHETIC PROTEIN FLIP"/>
    <property type="match status" value="1"/>
</dbReference>
<dbReference type="GO" id="GO:0009306">
    <property type="term" value="P:protein secretion"/>
    <property type="evidence" value="ECO:0007669"/>
    <property type="project" value="UniProtKB-UniRule"/>
</dbReference>
<reference evidence="13 14" key="1">
    <citation type="submission" date="2014-03" db="EMBL/GenBank/DDBJ databases">
        <title>Whole genome sequence of Novosphingobium resinovorum KF1.</title>
        <authorList>
            <person name="Gan H.M."/>
            <person name="Gan H.Y."/>
            <person name="Chew T.H."/>
            <person name="Savka M.A."/>
        </authorList>
    </citation>
    <scope>NUCLEOTIDE SEQUENCE [LARGE SCALE GENOMIC DNA]</scope>
    <source>
        <strain evidence="13 14">KF1</strain>
    </source>
</reference>
<keyword evidence="11 12" id="KW-1006">Bacterial flagellum protein export</keyword>
<keyword evidence="13" id="KW-0966">Cell projection</keyword>
<dbReference type="RefSeq" id="WP_051586964.1">
    <property type="nucleotide sequence ID" value="NZ_JFYZ01000018.1"/>
</dbReference>
<dbReference type="GO" id="GO:0044781">
    <property type="term" value="P:bacterial-type flagellum organization"/>
    <property type="evidence" value="ECO:0007669"/>
    <property type="project" value="UniProtKB-UniRule"/>
</dbReference>
<evidence type="ECO:0000256" key="10">
    <source>
        <dbReference type="ARBA" id="ARBA00023143"/>
    </source>
</evidence>
<comment type="caution">
    <text evidence="13">The sequence shown here is derived from an EMBL/GenBank/DDBJ whole genome shotgun (WGS) entry which is preliminary data.</text>
</comment>
<evidence type="ECO:0000256" key="5">
    <source>
        <dbReference type="ARBA" id="ARBA00022692"/>
    </source>
</evidence>
<dbReference type="GO" id="GO:0009425">
    <property type="term" value="C:bacterial-type flagellum basal body"/>
    <property type="evidence" value="ECO:0007669"/>
    <property type="project" value="UniProtKB-SubCell"/>
</dbReference>
<dbReference type="InterPro" id="IPR005838">
    <property type="entry name" value="T3SS_IM_P"/>
</dbReference>
<keyword evidence="8 12" id="KW-1133">Transmembrane helix</keyword>
<evidence type="ECO:0000256" key="11">
    <source>
        <dbReference type="ARBA" id="ARBA00023225"/>
    </source>
</evidence>
<dbReference type="eggNOG" id="COG1338">
    <property type="taxonomic scope" value="Bacteria"/>
</dbReference>
<evidence type="ECO:0000256" key="1">
    <source>
        <dbReference type="ARBA" id="ARBA00006257"/>
    </source>
</evidence>
<organism evidence="13 14">
    <name type="scientific">Novosphingobium resinovorum</name>
    <dbReference type="NCBI Taxonomy" id="158500"/>
    <lineage>
        <taxon>Bacteria</taxon>
        <taxon>Pseudomonadati</taxon>
        <taxon>Pseudomonadota</taxon>
        <taxon>Alphaproteobacteria</taxon>
        <taxon>Sphingomonadales</taxon>
        <taxon>Sphingomonadaceae</taxon>
        <taxon>Novosphingobium</taxon>
    </lineage>
</organism>
<name>A0A031JTN1_9SPHN</name>
<dbReference type="PRINTS" id="PR01302">
    <property type="entry name" value="TYPE3IMPPROT"/>
</dbReference>
<proteinExistence type="inferred from homology"/>
<keyword evidence="7 12" id="KW-0653">Protein transport</keyword>
<keyword evidence="13" id="KW-0282">Flagellum</keyword>
<dbReference type="NCBIfam" id="NF009438">
    <property type="entry name" value="PRK12797.1"/>
    <property type="match status" value="1"/>
</dbReference>
<evidence type="ECO:0000256" key="12">
    <source>
        <dbReference type="RuleBase" id="RU362069"/>
    </source>
</evidence>
<dbReference type="NCBIfam" id="TIGR01103">
    <property type="entry name" value="fliP"/>
    <property type="match status" value="1"/>
</dbReference>
<evidence type="ECO:0000256" key="2">
    <source>
        <dbReference type="ARBA" id="ARBA00021714"/>
    </source>
</evidence>
<feature type="transmembrane region" description="Helical" evidence="12">
    <location>
        <begin position="104"/>
        <end position="123"/>
    </location>
</feature>
<keyword evidence="9 12" id="KW-0472">Membrane</keyword>
<feature type="transmembrane region" description="Helical" evidence="12">
    <location>
        <begin position="202"/>
        <end position="224"/>
    </location>
</feature>
<dbReference type="PATRIC" id="fig|158500.4.peg.3649"/>
<dbReference type="EMBL" id="JFYZ01000018">
    <property type="protein sequence ID" value="EZP80163.1"/>
    <property type="molecule type" value="Genomic_DNA"/>
</dbReference>
<dbReference type="Pfam" id="PF00813">
    <property type="entry name" value="FliP"/>
    <property type="match status" value="1"/>
</dbReference>
<comment type="subcellular location">
    <subcellularLocation>
        <location evidence="12">Cell membrane</location>
        <topology evidence="12">Multi-pass membrane protein</topology>
    </subcellularLocation>
    <subcellularLocation>
        <location evidence="12">Bacterial flagellum basal body</location>
    </subcellularLocation>
</comment>
<keyword evidence="13" id="KW-0969">Cilium</keyword>
<keyword evidence="3 12" id="KW-0813">Transport</keyword>
<evidence type="ECO:0000313" key="14">
    <source>
        <dbReference type="Proteomes" id="UP000024329"/>
    </source>
</evidence>
<dbReference type="PANTHER" id="PTHR30587">
    <property type="entry name" value="FLAGELLAR BIOSYNTHETIC PROTEIN FLIP"/>
    <property type="match status" value="1"/>
</dbReference>
<dbReference type="STRING" id="158500.BES08_12220"/>
<keyword evidence="4 12" id="KW-1003">Cell membrane</keyword>
<dbReference type="AlphaFoldDB" id="A0A031JTN1"/>
<keyword evidence="6 12" id="KW-1005">Bacterial flagellum biogenesis</keyword>
<feature type="transmembrane region" description="Helical" evidence="12">
    <location>
        <begin position="236"/>
        <end position="257"/>
    </location>
</feature>
<dbReference type="PROSITE" id="PS01061">
    <property type="entry name" value="FLIP_2"/>
    <property type="match status" value="1"/>
</dbReference>
<keyword evidence="10" id="KW-0975">Bacterial flagellum</keyword>
<gene>
    <name evidence="12" type="primary">fliP</name>
    <name evidence="13" type="ORF">BV97_03577</name>
</gene>
<accession>A0A031JTN1</accession>
<protein>
    <recommendedName>
        <fullName evidence="2 12">Flagellar biosynthetic protein FliP</fullName>
    </recommendedName>
</protein>